<reference evidence="2 3" key="1">
    <citation type="submission" date="2015-01" db="EMBL/GenBank/DDBJ databases">
        <title>Erwinia tracheiphila.</title>
        <authorList>
            <person name="Shapiro L.R."/>
        </authorList>
    </citation>
    <scope>NUCLEOTIDE SEQUENCE [LARGE SCALE GENOMIC DNA]</scope>
    <source>
        <strain evidence="2 3">BuffGH</strain>
    </source>
</reference>
<evidence type="ECO:0000313" key="3">
    <source>
        <dbReference type="Proteomes" id="UP000033924"/>
    </source>
</evidence>
<accession>A0A0M2K8L3</accession>
<dbReference type="GO" id="GO:0016509">
    <property type="term" value="F:long-chain (3S)-3-hydroxyacyl-CoA dehydrogenase (NAD+) activity"/>
    <property type="evidence" value="ECO:0007669"/>
    <property type="project" value="TreeGrafter"/>
</dbReference>
<comment type="caution">
    <text evidence="2">The sequence shown here is derived from an EMBL/GenBank/DDBJ whole genome shotgun (WGS) entry which is preliminary data.</text>
</comment>
<dbReference type="InterPro" id="IPR013328">
    <property type="entry name" value="6PGD_dom2"/>
</dbReference>
<proteinExistence type="predicted"/>
<dbReference type="AlphaFoldDB" id="A0A0M2K8L3"/>
<gene>
    <name evidence="2" type="ORF">SY86_07245</name>
</gene>
<dbReference type="GO" id="GO:0006635">
    <property type="term" value="P:fatty acid beta-oxidation"/>
    <property type="evidence" value="ECO:0007669"/>
    <property type="project" value="TreeGrafter"/>
</dbReference>
<protein>
    <recommendedName>
        <fullName evidence="4">3-hydroxyacyl-CoA dehydrogenase C-terminal domain-containing protein</fullName>
    </recommendedName>
</protein>
<dbReference type="InterPro" id="IPR050136">
    <property type="entry name" value="FA_oxidation_alpha_subunit"/>
</dbReference>
<dbReference type="PANTHER" id="PTHR43612:SF3">
    <property type="entry name" value="TRIFUNCTIONAL ENZYME SUBUNIT ALPHA, MITOCHONDRIAL"/>
    <property type="match status" value="1"/>
</dbReference>
<name>A0A0M2K8L3_9GAMM</name>
<dbReference type="PATRIC" id="fig|65700.7.peg.1839"/>
<evidence type="ECO:0000256" key="1">
    <source>
        <dbReference type="ARBA" id="ARBA00023002"/>
    </source>
</evidence>
<dbReference type="EMBL" id="JXNU01000003">
    <property type="protein sequence ID" value="KKF35269.1"/>
    <property type="molecule type" value="Genomic_DNA"/>
</dbReference>
<dbReference type="InterPro" id="IPR008927">
    <property type="entry name" value="6-PGluconate_DH-like_C_sf"/>
</dbReference>
<dbReference type="Proteomes" id="UP000033924">
    <property type="component" value="Unassembled WGS sequence"/>
</dbReference>
<keyword evidence="3" id="KW-1185">Reference proteome</keyword>
<dbReference type="PANTHER" id="PTHR43612">
    <property type="entry name" value="TRIFUNCTIONAL ENZYME SUBUNIT ALPHA"/>
    <property type="match status" value="1"/>
</dbReference>
<sequence>MMNEVVRALDDRVIGSAREGGIGAIYGIDFPPFLGGPFCYMERLGILHVVNTLEHLMQSEGERFTLCPRLCQMAGAQEIFYSARLQGENEHNSAG</sequence>
<keyword evidence="1" id="KW-0560">Oxidoreductase</keyword>
<dbReference type="SUPFAM" id="SSF48179">
    <property type="entry name" value="6-phosphogluconate dehydrogenase C-terminal domain-like"/>
    <property type="match status" value="1"/>
</dbReference>
<dbReference type="STRING" id="65700.SY86_07245"/>
<organism evidence="2 3">
    <name type="scientific">Erwinia tracheiphila</name>
    <dbReference type="NCBI Taxonomy" id="65700"/>
    <lineage>
        <taxon>Bacteria</taxon>
        <taxon>Pseudomonadati</taxon>
        <taxon>Pseudomonadota</taxon>
        <taxon>Gammaproteobacteria</taxon>
        <taxon>Enterobacterales</taxon>
        <taxon>Erwiniaceae</taxon>
        <taxon>Erwinia</taxon>
    </lineage>
</organism>
<evidence type="ECO:0000313" key="2">
    <source>
        <dbReference type="EMBL" id="KKF35269.1"/>
    </source>
</evidence>
<dbReference type="Gene3D" id="1.10.1040.10">
    <property type="entry name" value="N-(1-d-carboxylethyl)-l-norvaline Dehydrogenase, domain 2"/>
    <property type="match status" value="1"/>
</dbReference>
<evidence type="ECO:0008006" key="4">
    <source>
        <dbReference type="Google" id="ProtNLM"/>
    </source>
</evidence>
<dbReference type="GO" id="GO:0004300">
    <property type="term" value="F:enoyl-CoA hydratase activity"/>
    <property type="evidence" value="ECO:0007669"/>
    <property type="project" value="TreeGrafter"/>
</dbReference>